<accession>A0ACC4DQ05</accession>
<gene>
    <name evidence="1" type="ORF">ACCO45_006627</name>
</gene>
<dbReference type="EMBL" id="JBGNUJ010000006">
    <property type="protein sequence ID" value="KAL3958465.1"/>
    <property type="molecule type" value="Genomic_DNA"/>
</dbReference>
<organism evidence="1 2">
    <name type="scientific">Purpureocillium lilacinum</name>
    <name type="common">Paecilomyces lilacinus</name>
    <dbReference type="NCBI Taxonomy" id="33203"/>
    <lineage>
        <taxon>Eukaryota</taxon>
        <taxon>Fungi</taxon>
        <taxon>Dikarya</taxon>
        <taxon>Ascomycota</taxon>
        <taxon>Pezizomycotina</taxon>
        <taxon>Sordariomycetes</taxon>
        <taxon>Hypocreomycetidae</taxon>
        <taxon>Hypocreales</taxon>
        <taxon>Ophiocordycipitaceae</taxon>
        <taxon>Purpureocillium</taxon>
    </lineage>
</organism>
<reference evidence="1" key="1">
    <citation type="submission" date="2024-12" db="EMBL/GenBank/DDBJ databases">
        <title>Comparative genomics and development of molecular markers within Purpureocillium lilacinum and among Purpureocillium species.</title>
        <authorList>
            <person name="Yeh Z.-Y."/>
            <person name="Ni N.-T."/>
            <person name="Lo P.-H."/>
            <person name="Mushyakhwo K."/>
            <person name="Lin C.-F."/>
            <person name="Nai Y.-S."/>
        </authorList>
    </citation>
    <scope>NUCLEOTIDE SEQUENCE</scope>
    <source>
        <strain evidence="1">NCHU-NPUST-175</strain>
    </source>
</reference>
<dbReference type="Proteomes" id="UP001638806">
    <property type="component" value="Unassembled WGS sequence"/>
</dbReference>
<comment type="caution">
    <text evidence="1">The sequence shown here is derived from an EMBL/GenBank/DDBJ whole genome shotgun (WGS) entry which is preliminary data.</text>
</comment>
<evidence type="ECO:0000313" key="1">
    <source>
        <dbReference type="EMBL" id="KAL3958465.1"/>
    </source>
</evidence>
<name>A0ACC4DQ05_PURLI</name>
<protein>
    <submittedName>
        <fullName evidence="1">Uncharacterized protein</fullName>
    </submittedName>
</protein>
<keyword evidence="2" id="KW-1185">Reference proteome</keyword>
<proteinExistence type="predicted"/>
<evidence type="ECO:0000313" key="2">
    <source>
        <dbReference type="Proteomes" id="UP001638806"/>
    </source>
</evidence>
<sequence length="497" mass="55315">MADQKMQRRAGQQFDEEVSANVLELIQETEQAFEAVGNAINDASSVSRLPDSLHLAAPSPNVPRHHSQGPSAPSAERLQPVPPPPKAAEPKLSAKKSGNALRRAMMEGVGSKLLGQRFKRIVADEMLTPARIEELKKKREQAEAEEEAKLQLACDVSNNEQIDMTDTPEEPFHLERFVTHDDAPAVESPPKSSEVNDRHLNAVTDVETTHLAPRNKADLVRRLQKPRRLSTIPEIIVDSSPRQSLQESAVATTRHQQRRNSDDDFIYLNGTDISFTNRSFRHGPIACHRPEPTKRDAELEVDESVDWTAFHMAIMGGAGDLASGLYEDEQEDMAEEMAKWFDEFGFETHGQLIPSCDDSSRSSSQSDTSSSPSTVDLDADLPIPVHMEQPNLYHAHSRSDGSVDPTAGPFDAIRFFRSSSLKRWRAMEEPAYWAPSIRRNSGRKPMKRPDPLVVGNEDYGYGDVSETVADMAPMSCNLENDLGDYLRWGSQHVGDSM</sequence>